<dbReference type="PANTHER" id="PTHR42973:SF39">
    <property type="entry name" value="FAD-BINDING PCMH-TYPE DOMAIN-CONTAINING PROTEIN"/>
    <property type="match status" value="1"/>
</dbReference>
<keyword evidence="9" id="KW-1185">Reference proteome</keyword>
<dbReference type="GO" id="GO:0016491">
    <property type="term" value="F:oxidoreductase activity"/>
    <property type="evidence" value="ECO:0007669"/>
    <property type="project" value="UniProtKB-KW"/>
</dbReference>
<dbReference type="InterPro" id="IPR016167">
    <property type="entry name" value="FAD-bd_PCMH_sub1"/>
</dbReference>
<dbReference type="GO" id="GO:0071949">
    <property type="term" value="F:FAD binding"/>
    <property type="evidence" value="ECO:0007669"/>
    <property type="project" value="InterPro"/>
</dbReference>
<protein>
    <submittedName>
        <fullName evidence="8">UDP-N-acetylenolpyruvoylglucosamine reductase</fullName>
    </submittedName>
</protein>
<dbReference type="InterPro" id="IPR016166">
    <property type="entry name" value="FAD-bd_PCMH"/>
</dbReference>
<name>A0A7X0F103_9ACTN</name>
<keyword evidence="4" id="KW-0274">FAD</keyword>
<sequence length="487" mass="50538">MHPTLTHAACHELRAAFDGPVHLPGDDGYDTARQAWNRAIDPRPAVVVEATHAGDVRAAVVAAREHGLPLTVQSTGHGTHLPADGGLLLRTGRMTGVRVDPERRTARAGAGALWSDVIAACAPYGLAPVSGTPAIGVAGYTLGGGTGWLSRLYGYAADNLLSARLVTADGETVTAGAEEHPDLFWALRGGGGNFGLVTELEFRLYPVAEVYAGMSLHSVERAADTLARYREWALTEPDELNTSVILMRMPDAAGTPGGWALAVRAIHAGGADSARRHLEPLLEAAGPAVMGGFGAMTFAEAVPAFGGPPPAPMAVEQHLDLLRQVPDDAIETMLAAARSAGPGEEGPGAGPGRGSEPGPGEDRGSRLMAIELRHWGGAMARPAPDAGPVGHRDVPFSVITTAVPTPPADPPADPPAARGGSSGGPGLREVVAALRPHATGGSFLNFLTDPARTRDAYTPADHIRLTQVKKEWDPDNLFGRVHNIPPA</sequence>
<keyword evidence="3" id="KW-0285">Flavoprotein</keyword>
<evidence type="ECO:0000256" key="3">
    <source>
        <dbReference type="ARBA" id="ARBA00022630"/>
    </source>
</evidence>
<dbReference type="InterPro" id="IPR006094">
    <property type="entry name" value="Oxid_FAD_bind_N"/>
</dbReference>
<evidence type="ECO:0000256" key="6">
    <source>
        <dbReference type="SAM" id="MobiDB-lite"/>
    </source>
</evidence>
<comment type="caution">
    <text evidence="8">The sequence shown here is derived from an EMBL/GenBank/DDBJ whole genome shotgun (WGS) entry which is preliminary data.</text>
</comment>
<dbReference type="InterPro" id="IPR012951">
    <property type="entry name" value="BBE"/>
</dbReference>
<accession>A0A7X0F103</accession>
<dbReference type="PANTHER" id="PTHR42973">
    <property type="entry name" value="BINDING OXIDOREDUCTASE, PUTATIVE (AFU_ORTHOLOGUE AFUA_1G17690)-RELATED"/>
    <property type="match status" value="1"/>
</dbReference>
<proteinExistence type="inferred from homology"/>
<feature type="domain" description="FAD-binding PCMH-type" evidence="7">
    <location>
        <begin position="40"/>
        <end position="207"/>
    </location>
</feature>
<evidence type="ECO:0000313" key="9">
    <source>
        <dbReference type="Proteomes" id="UP000583800"/>
    </source>
</evidence>
<comment type="cofactor">
    <cofactor evidence="1">
        <name>FAD</name>
        <dbReference type="ChEBI" id="CHEBI:57692"/>
    </cofactor>
</comment>
<evidence type="ECO:0000256" key="1">
    <source>
        <dbReference type="ARBA" id="ARBA00001974"/>
    </source>
</evidence>
<dbReference type="Gene3D" id="3.30.465.10">
    <property type="match status" value="1"/>
</dbReference>
<dbReference type="Pfam" id="PF01565">
    <property type="entry name" value="FAD_binding_4"/>
    <property type="match status" value="1"/>
</dbReference>
<dbReference type="Gene3D" id="3.30.43.10">
    <property type="entry name" value="Uridine Diphospho-n-acetylenolpyruvylglucosamine Reductase, domain 2"/>
    <property type="match status" value="1"/>
</dbReference>
<comment type="similarity">
    <text evidence="2">Belongs to the oxygen-dependent FAD-linked oxidoreductase family.</text>
</comment>
<dbReference type="AlphaFoldDB" id="A0A7X0F103"/>
<dbReference type="PROSITE" id="PS00862">
    <property type="entry name" value="OX2_COVAL_FAD"/>
    <property type="match status" value="1"/>
</dbReference>
<evidence type="ECO:0000256" key="2">
    <source>
        <dbReference type="ARBA" id="ARBA00005466"/>
    </source>
</evidence>
<evidence type="ECO:0000259" key="7">
    <source>
        <dbReference type="PROSITE" id="PS51387"/>
    </source>
</evidence>
<dbReference type="EMBL" id="JACHJB010000002">
    <property type="protein sequence ID" value="MBB6348201.1"/>
    <property type="molecule type" value="Genomic_DNA"/>
</dbReference>
<gene>
    <name evidence="8" type="ORF">FHU36_004746</name>
</gene>
<dbReference type="SUPFAM" id="SSF56176">
    <property type="entry name" value="FAD-binding/transporter-associated domain-like"/>
    <property type="match status" value="1"/>
</dbReference>
<dbReference type="InterPro" id="IPR006093">
    <property type="entry name" value="Oxy_OxRdtase_FAD_BS"/>
</dbReference>
<dbReference type="PROSITE" id="PS51387">
    <property type="entry name" value="FAD_PCMH"/>
    <property type="match status" value="1"/>
</dbReference>
<feature type="region of interest" description="Disordered" evidence="6">
    <location>
        <begin position="400"/>
        <end position="427"/>
    </location>
</feature>
<dbReference type="Pfam" id="PF08031">
    <property type="entry name" value="BBE"/>
    <property type="match status" value="1"/>
</dbReference>
<dbReference type="RefSeq" id="WP_185086011.1">
    <property type="nucleotide sequence ID" value="NZ_JACHJB010000002.1"/>
</dbReference>
<keyword evidence="5" id="KW-0560">Oxidoreductase</keyword>
<dbReference type="Gene3D" id="3.40.462.20">
    <property type="match status" value="1"/>
</dbReference>
<dbReference type="InterPro" id="IPR050416">
    <property type="entry name" value="FAD-linked_Oxidoreductase"/>
</dbReference>
<evidence type="ECO:0000313" key="8">
    <source>
        <dbReference type="EMBL" id="MBB6348201.1"/>
    </source>
</evidence>
<feature type="compositionally biased region" description="Gly residues" evidence="6">
    <location>
        <begin position="343"/>
        <end position="357"/>
    </location>
</feature>
<organism evidence="8 9">
    <name type="scientific">Nonomuraea muscovyensis</name>
    <dbReference type="NCBI Taxonomy" id="1124761"/>
    <lineage>
        <taxon>Bacteria</taxon>
        <taxon>Bacillati</taxon>
        <taxon>Actinomycetota</taxon>
        <taxon>Actinomycetes</taxon>
        <taxon>Streptosporangiales</taxon>
        <taxon>Streptosporangiaceae</taxon>
        <taxon>Nonomuraea</taxon>
    </lineage>
</organism>
<evidence type="ECO:0000256" key="4">
    <source>
        <dbReference type="ARBA" id="ARBA00022827"/>
    </source>
</evidence>
<dbReference type="Proteomes" id="UP000583800">
    <property type="component" value="Unassembled WGS sequence"/>
</dbReference>
<feature type="region of interest" description="Disordered" evidence="6">
    <location>
        <begin position="339"/>
        <end position="364"/>
    </location>
</feature>
<reference evidence="8 9" key="1">
    <citation type="submission" date="2020-08" db="EMBL/GenBank/DDBJ databases">
        <title>Sequencing the genomes of 1000 actinobacteria strains.</title>
        <authorList>
            <person name="Klenk H.-P."/>
        </authorList>
    </citation>
    <scope>NUCLEOTIDE SEQUENCE [LARGE SCALE GENOMIC DNA]</scope>
    <source>
        <strain evidence="8 9">DSM 45913</strain>
    </source>
</reference>
<dbReference type="InterPro" id="IPR016169">
    <property type="entry name" value="FAD-bd_PCMH_sub2"/>
</dbReference>
<feature type="compositionally biased region" description="Pro residues" evidence="6">
    <location>
        <begin position="404"/>
        <end position="414"/>
    </location>
</feature>
<evidence type="ECO:0000256" key="5">
    <source>
        <dbReference type="ARBA" id="ARBA00023002"/>
    </source>
</evidence>
<dbReference type="InterPro" id="IPR036318">
    <property type="entry name" value="FAD-bd_PCMH-like_sf"/>
</dbReference>